<dbReference type="PANTHER" id="PTHR38682">
    <property type="entry name" value="V-TYPE ATP SYNTHASE SUBUNIT C"/>
    <property type="match status" value="1"/>
</dbReference>
<dbReference type="RefSeq" id="WP_212902214.1">
    <property type="nucleotide sequence ID" value="NZ_BOPZ01000001.1"/>
</dbReference>
<proteinExistence type="predicted"/>
<dbReference type="AlphaFoldDB" id="A0A919RW24"/>
<accession>A0A919RW24</accession>
<evidence type="ECO:0008006" key="5">
    <source>
        <dbReference type="Google" id="ProtNLM"/>
    </source>
</evidence>
<organism evidence="3 4">
    <name type="scientific">Clostridium polyendosporum</name>
    <dbReference type="NCBI Taxonomy" id="69208"/>
    <lineage>
        <taxon>Bacteria</taxon>
        <taxon>Bacillati</taxon>
        <taxon>Bacillota</taxon>
        <taxon>Clostridia</taxon>
        <taxon>Eubacteriales</taxon>
        <taxon>Clostridiaceae</taxon>
        <taxon>Clostridium</taxon>
    </lineage>
</organism>
<dbReference type="InterPro" id="IPR050873">
    <property type="entry name" value="V-ATPase_V0D/AC39_subunit"/>
</dbReference>
<protein>
    <recommendedName>
        <fullName evidence="5">V/A-type H+-transporting ATPase subunit C</fullName>
    </recommendedName>
</protein>
<dbReference type="Pfam" id="PF01992">
    <property type="entry name" value="vATP-synt_AC39"/>
    <property type="match status" value="1"/>
</dbReference>
<dbReference type="Gene3D" id="1.10.132.50">
    <property type="entry name" value="ATP synthase (C/AC39) subunit, domain 3"/>
    <property type="match status" value="3"/>
</dbReference>
<name>A0A919RW24_9CLOT</name>
<evidence type="ECO:0000313" key="4">
    <source>
        <dbReference type="Proteomes" id="UP000679179"/>
    </source>
</evidence>
<dbReference type="InterPro" id="IPR036079">
    <property type="entry name" value="ATPase_csu/dsu_sf"/>
</dbReference>
<dbReference type="GO" id="GO:0046961">
    <property type="term" value="F:proton-transporting ATPase activity, rotational mechanism"/>
    <property type="evidence" value="ECO:0007669"/>
    <property type="project" value="InterPro"/>
</dbReference>
<dbReference type="InterPro" id="IPR002843">
    <property type="entry name" value="ATPase_V0-cplx_csu/dsu"/>
</dbReference>
<comment type="caution">
    <text evidence="3">The sequence shown here is derived from an EMBL/GenBank/DDBJ whole genome shotgun (WGS) entry which is preliminary data.</text>
</comment>
<gene>
    <name evidence="3" type="ORF">CPJCM30710_01220</name>
</gene>
<dbReference type="Proteomes" id="UP000679179">
    <property type="component" value="Unassembled WGS sequence"/>
</dbReference>
<dbReference type="SUPFAM" id="SSF103486">
    <property type="entry name" value="V-type ATP synthase subunit C"/>
    <property type="match status" value="1"/>
</dbReference>
<keyword evidence="4" id="KW-1185">Reference proteome</keyword>
<evidence type="ECO:0000313" key="3">
    <source>
        <dbReference type="EMBL" id="GIM27456.1"/>
    </source>
</evidence>
<keyword evidence="1" id="KW-0813">Transport</keyword>
<dbReference type="EMBL" id="BOPZ01000001">
    <property type="protein sequence ID" value="GIM27456.1"/>
    <property type="molecule type" value="Genomic_DNA"/>
</dbReference>
<sequence>MGDIVKYGAINAKVKALTGRMIKKDQYKKLLNAVNFMECIKILKEETSYVSLLNALDLDNIHRIELEVAINKYYTFIYEKLVHYFNGEYRRFFKEFFRRLEIEDLKIILRGKAINKNSEEIFRMLTSSSKLSSMDLKELITSKKLEVFVEKLRDTPYYNSLKILIKNIGHKDLYRIETELDLLYFERIQRSLKLLDTKDREVILKFIGIEGDILNLSWIFRGRLIYNISPEVLFNLTTPFTFNIRKSLIKELCYIRSFEEFRDKIRISPYDKIYANQNSEEIEIRERAFKYKLYKRFLRENKNDISVVISYLLLMKLEIMNIITIAESKRYNMTFDEIYKYISFSL</sequence>
<evidence type="ECO:0000256" key="1">
    <source>
        <dbReference type="ARBA" id="ARBA00022448"/>
    </source>
</evidence>
<dbReference type="PANTHER" id="PTHR38682:SF1">
    <property type="entry name" value="V-TYPE ATP SYNTHASE SUBUNIT C"/>
    <property type="match status" value="1"/>
</dbReference>
<evidence type="ECO:0000256" key="2">
    <source>
        <dbReference type="ARBA" id="ARBA00023065"/>
    </source>
</evidence>
<keyword evidence="2" id="KW-0406">Ion transport</keyword>
<reference evidence="3" key="1">
    <citation type="submission" date="2021-03" db="EMBL/GenBank/DDBJ databases">
        <title>Taxonomic study of Clostridium polyendosporum from meadow-gley soil under rice.</title>
        <authorList>
            <person name="Kobayashi H."/>
            <person name="Tanizawa Y."/>
            <person name="Yagura M."/>
        </authorList>
    </citation>
    <scope>NUCLEOTIDE SEQUENCE</scope>
    <source>
        <strain evidence="3">JCM 30710</strain>
    </source>
</reference>
<dbReference type="InterPro" id="IPR044911">
    <property type="entry name" value="V-type_ATPase_csu/dsu_dom_3"/>
</dbReference>